<keyword evidence="3" id="KW-1185">Reference proteome</keyword>
<protein>
    <recommendedName>
        <fullName evidence="1">RNase H type-1 domain-containing protein</fullName>
    </recommendedName>
</protein>
<dbReference type="GO" id="GO:0003676">
    <property type="term" value="F:nucleic acid binding"/>
    <property type="evidence" value="ECO:0007669"/>
    <property type="project" value="InterPro"/>
</dbReference>
<reference evidence="2" key="2">
    <citation type="submission" date="2021-03" db="UniProtKB">
        <authorList>
            <consortium name="EnsemblPlants"/>
        </authorList>
    </citation>
    <scope>IDENTIFICATION</scope>
</reference>
<dbReference type="PROSITE" id="PS50879">
    <property type="entry name" value="RNASE_H_1"/>
    <property type="match status" value="1"/>
</dbReference>
<evidence type="ECO:0000313" key="2">
    <source>
        <dbReference type="EnsemblPlants" id="cds.evm.model.08.1403"/>
    </source>
</evidence>
<accession>A0A803Q8K4</accession>
<dbReference type="EMBL" id="UZAU01000710">
    <property type="status" value="NOT_ANNOTATED_CDS"/>
    <property type="molecule type" value="Genomic_DNA"/>
</dbReference>
<proteinExistence type="predicted"/>
<dbReference type="Gramene" id="evm.model.08.1403">
    <property type="protein sequence ID" value="cds.evm.model.08.1403"/>
    <property type="gene ID" value="evm.TU.08.1403"/>
</dbReference>
<dbReference type="AlphaFoldDB" id="A0A803Q8K4"/>
<evidence type="ECO:0000313" key="3">
    <source>
        <dbReference type="Proteomes" id="UP000596661"/>
    </source>
</evidence>
<dbReference type="InterPro" id="IPR036397">
    <property type="entry name" value="RNaseH_sf"/>
</dbReference>
<sequence>MPDSCISQTTSIFQAHPIKVLTDRLLRQVLSIPDASGRLIKWSIELGQFDITYNPRTSIKGQALVDFLIEGKISKEDPLVKNDTETWKLYVDEASNENGSGAGLIMMSPDNFKFHYTLRFQLDTSNNEAEYEALLASLRIAEALKVKNLICYSDSQLIVNQVLGEYQEKGLKMEKYLEKLRKNLEKFNYFKIEPIPREHNSNADALAKLASQNELDKLNLVSVKVLNDLNICENEEVDIIDALPTWMTPILKYLIGRELQTDKTRHANSCIQYLAIQ</sequence>
<dbReference type="Gene3D" id="3.30.420.10">
    <property type="entry name" value="Ribonuclease H-like superfamily/Ribonuclease H"/>
    <property type="match status" value="1"/>
</dbReference>
<dbReference type="Proteomes" id="UP000596661">
    <property type="component" value="Chromosome 8"/>
</dbReference>
<dbReference type="InterPro" id="IPR002156">
    <property type="entry name" value="RNaseH_domain"/>
</dbReference>
<evidence type="ECO:0000259" key="1">
    <source>
        <dbReference type="PROSITE" id="PS50879"/>
    </source>
</evidence>
<dbReference type="PANTHER" id="PTHR48475">
    <property type="entry name" value="RIBONUCLEASE H"/>
    <property type="match status" value="1"/>
</dbReference>
<name>A0A803Q8K4_CANSA</name>
<dbReference type="Pfam" id="PF13456">
    <property type="entry name" value="RVT_3"/>
    <property type="match status" value="1"/>
</dbReference>
<dbReference type="EnsemblPlants" id="evm.model.08.1403">
    <property type="protein sequence ID" value="cds.evm.model.08.1403"/>
    <property type="gene ID" value="evm.TU.08.1403"/>
</dbReference>
<dbReference type="PANTHER" id="PTHR48475:SF2">
    <property type="entry name" value="RIBONUCLEASE H"/>
    <property type="match status" value="1"/>
</dbReference>
<dbReference type="GO" id="GO:0004523">
    <property type="term" value="F:RNA-DNA hybrid ribonuclease activity"/>
    <property type="evidence" value="ECO:0007669"/>
    <property type="project" value="InterPro"/>
</dbReference>
<dbReference type="SUPFAM" id="SSF53098">
    <property type="entry name" value="Ribonuclease H-like"/>
    <property type="match status" value="1"/>
</dbReference>
<organism evidence="2 3">
    <name type="scientific">Cannabis sativa</name>
    <name type="common">Hemp</name>
    <name type="synonym">Marijuana</name>
    <dbReference type="NCBI Taxonomy" id="3483"/>
    <lineage>
        <taxon>Eukaryota</taxon>
        <taxon>Viridiplantae</taxon>
        <taxon>Streptophyta</taxon>
        <taxon>Embryophyta</taxon>
        <taxon>Tracheophyta</taxon>
        <taxon>Spermatophyta</taxon>
        <taxon>Magnoliopsida</taxon>
        <taxon>eudicotyledons</taxon>
        <taxon>Gunneridae</taxon>
        <taxon>Pentapetalae</taxon>
        <taxon>rosids</taxon>
        <taxon>fabids</taxon>
        <taxon>Rosales</taxon>
        <taxon>Cannabaceae</taxon>
        <taxon>Cannabis</taxon>
    </lineage>
</organism>
<dbReference type="CDD" id="cd09279">
    <property type="entry name" value="RNase_HI_like"/>
    <property type="match status" value="1"/>
</dbReference>
<reference evidence="2" key="1">
    <citation type="submission" date="2018-11" db="EMBL/GenBank/DDBJ databases">
        <authorList>
            <person name="Grassa J C."/>
        </authorList>
    </citation>
    <scope>NUCLEOTIDE SEQUENCE [LARGE SCALE GENOMIC DNA]</scope>
</reference>
<dbReference type="OMA" id="HANSCIQ"/>
<feature type="domain" description="RNase H type-1" evidence="1">
    <location>
        <begin position="83"/>
        <end position="212"/>
    </location>
</feature>
<dbReference type="InterPro" id="IPR012337">
    <property type="entry name" value="RNaseH-like_sf"/>
</dbReference>